<protein>
    <submittedName>
        <fullName evidence="2">Uncharacterized protein</fullName>
    </submittedName>
</protein>
<dbReference type="EMBL" id="CAADFM010000290">
    <property type="protein sequence ID" value="VFK21156.1"/>
    <property type="molecule type" value="Genomic_DNA"/>
</dbReference>
<organism evidence="2">
    <name type="scientific">Candidatus Kentrum sp. LPFa</name>
    <dbReference type="NCBI Taxonomy" id="2126335"/>
    <lineage>
        <taxon>Bacteria</taxon>
        <taxon>Pseudomonadati</taxon>
        <taxon>Pseudomonadota</taxon>
        <taxon>Gammaproteobacteria</taxon>
        <taxon>Candidatus Kentrum</taxon>
    </lineage>
</organism>
<accession>A0A450XZA0</accession>
<dbReference type="AlphaFoldDB" id="A0A450XZA0"/>
<sequence>MDGLVKCIQSVESVLSDLEAEERRRPGSSRRSLVFWDLDDTLVVDVQPVRVSSNTK</sequence>
<evidence type="ECO:0000313" key="2">
    <source>
        <dbReference type="EMBL" id="VFK34628.1"/>
    </source>
</evidence>
<gene>
    <name evidence="1" type="ORF">BECKLPF1236A_GA0070988_102901</name>
    <name evidence="2" type="ORF">BECKLPF1236C_GA0070990_102871</name>
</gene>
<name>A0A450XZA0_9GAMM</name>
<reference evidence="2" key="1">
    <citation type="submission" date="2019-02" db="EMBL/GenBank/DDBJ databases">
        <authorList>
            <person name="Gruber-Vodicka R. H."/>
            <person name="Seah K. B. B."/>
        </authorList>
    </citation>
    <scope>NUCLEOTIDE SEQUENCE</scope>
    <source>
        <strain evidence="1">BECK_S312</strain>
        <strain evidence="2">BECK_S426</strain>
    </source>
</reference>
<evidence type="ECO:0000313" key="1">
    <source>
        <dbReference type="EMBL" id="VFK21156.1"/>
    </source>
</evidence>
<dbReference type="EMBL" id="CAADFP010000287">
    <property type="protein sequence ID" value="VFK34628.1"/>
    <property type="molecule type" value="Genomic_DNA"/>
</dbReference>
<proteinExistence type="predicted"/>